<feature type="domain" description="AsmA" evidence="3">
    <location>
        <begin position="423"/>
        <end position="589"/>
    </location>
</feature>
<dbReference type="RefSeq" id="WP_377151749.1">
    <property type="nucleotide sequence ID" value="NZ_JBHSAF010000007.1"/>
</dbReference>
<protein>
    <submittedName>
        <fullName evidence="4">AsmA family protein</fullName>
    </submittedName>
</protein>
<organism evidence="4 5">
    <name type="scientific">Pseudaeromonas sharmana</name>
    <dbReference type="NCBI Taxonomy" id="328412"/>
    <lineage>
        <taxon>Bacteria</taxon>
        <taxon>Pseudomonadati</taxon>
        <taxon>Pseudomonadota</taxon>
        <taxon>Gammaproteobacteria</taxon>
        <taxon>Aeromonadales</taxon>
        <taxon>Aeromonadaceae</taxon>
        <taxon>Pseudaeromonas</taxon>
    </lineage>
</organism>
<gene>
    <name evidence="4" type="ORF">ACFOSS_08080</name>
</gene>
<dbReference type="EMBL" id="JBHSAF010000007">
    <property type="protein sequence ID" value="MFC3913419.1"/>
    <property type="molecule type" value="Genomic_DNA"/>
</dbReference>
<keyword evidence="2" id="KW-0812">Transmembrane</keyword>
<feature type="region of interest" description="Disordered" evidence="1">
    <location>
        <begin position="643"/>
        <end position="675"/>
    </location>
</feature>
<accession>A0ABV8CN11</accession>
<keyword evidence="2" id="KW-0472">Membrane</keyword>
<evidence type="ECO:0000256" key="1">
    <source>
        <dbReference type="SAM" id="MobiDB-lite"/>
    </source>
</evidence>
<feature type="transmembrane region" description="Helical" evidence="2">
    <location>
        <begin position="7"/>
        <end position="26"/>
    </location>
</feature>
<name>A0ABV8CN11_9GAMM</name>
<dbReference type="Proteomes" id="UP001595692">
    <property type="component" value="Unassembled WGS sequence"/>
</dbReference>
<evidence type="ECO:0000313" key="5">
    <source>
        <dbReference type="Proteomes" id="UP001595692"/>
    </source>
</evidence>
<proteinExistence type="predicted"/>
<reference evidence="5" key="1">
    <citation type="journal article" date="2019" name="Int. J. Syst. Evol. Microbiol.">
        <title>The Global Catalogue of Microorganisms (GCM) 10K type strain sequencing project: providing services to taxonomists for standard genome sequencing and annotation.</title>
        <authorList>
            <consortium name="The Broad Institute Genomics Platform"/>
            <consortium name="The Broad Institute Genome Sequencing Center for Infectious Disease"/>
            <person name="Wu L."/>
            <person name="Ma J."/>
        </authorList>
    </citation>
    <scope>NUCLEOTIDE SEQUENCE [LARGE SCALE GENOMIC DNA]</scope>
    <source>
        <strain evidence="5">CCUG 54939</strain>
    </source>
</reference>
<dbReference type="Pfam" id="PF05170">
    <property type="entry name" value="AsmA"/>
    <property type="match status" value="1"/>
</dbReference>
<evidence type="ECO:0000256" key="2">
    <source>
        <dbReference type="SAM" id="Phobius"/>
    </source>
</evidence>
<dbReference type="InterPro" id="IPR007844">
    <property type="entry name" value="AsmA"/>
</dbReference>
<keyword evidence="2" id="KW-1133">Transmembrane helix</keyword>
<comment type="caution">
    <text evidence="4">The sequence shown here is derived from an EMBL/GenBank/DDBJ whole genome shotgun (WGS) entry which is preliminary data.</text>
</comment>
<sequence>MRLAFRLFFYSLLALVIAIWIALGLFKAEYLKAPLSSWVEQQTGLPLQIGRIEFNPFYPNVMLLEQVKLGDVFNADKIYIEVAEGAWWHRRIELAHLDLIGSRLQLAPGQRWPALPLLQLTVRDLNAERLTLLGPDWVLGDASLQVANWQPLVEGRWQPDSRLTLTGRAKRLQWHGLELANLELEGKRQTQGWQFEHLQAQLFDGRLSTALEWQSTTQSLQLKHPVIQQMRLTTTDLPSLPWQRVEILDGDIRELSVSQPDKKLIFNQLNVTVPRLLWQADGQIEGNLQGNLGELALEDLSINNIQGELTLHPTRWQGQLQAQLWEGSLTLDGAYLPQQQLLDLDTVTLADWQAELPADWRSRSLPWPITQLRLHRLDGKRLALLSYDDQIPLSLKGLDLFATDLELTDSGFTPLNDKSRWEITWGELVYGSLVSRRGELQAELTAEQWRLKNLSLPLDGGDIKAEGSWPRDSQAAYQLTLRARKLPLETLSRFWQPTYDVGGRLDLNAELQTKGQDTPAWLANLQGTIALQGQDLFLDQLQFDRYLDDLSDRLPPVTSWSQLTPALLGTGTGVNQMTLALRINQGVVQFDGGIATISHLIAPSGAVALATAHWQADVDVLNKRGCSDIRIAVNGELANPQLSASIPDGCDKKSAAGVTYPPQGRLGSLRPSQPD</sequence>
<dbReference type="PANTHER" id="PTHR30441">
    <property type="entry name" value="DUF748 DOMAIN-CONTAINING PROTEIN"/>
    <property type="match status" value="1"/>
</dbReference>
<dbReference type="InterPro" id="IPR052894">
    <property type="entry name" value="AsmA-related"/>
</dbReference>
<evidence type="ECO:0000259" key="3">
    <source>
        <dbReference type="Pfam" id="PF05170"/>
    </source>
</evidence>
<keyword evidence="5" id="KW-1185">Reference proteome</keyword>
<dbReference type="PANTHER" id="PTHR30441:SF8">
    <property type="entry name" value="DUF748 DOMAIN-CONTAINING PROTEIN"/>
    <property type="match status" value="1"/>
</dbReference>
<evidence type="ECO:0000313" key="4">
    <source>
        <dbReference type="EMBL" id="MFC3913419.1"/>
    </source>
</evidence>